<evidence type="ECO:0000313" key="7">
    <source>
        <dbReference type="Proteomes" id="UP001524473"/>
    </source>
</evidence>
<keyword evidence="3" id="KW-0238">DNA-binding</keyword>
<dbReference type="SUPFAM" id="SSF53850">
    <property type="entry name" value="Periplasmic binding protein-like II"/>
    <property type="match status" value="1"/>
</dbReference>
<keyword evidence="4" id="KW-0804">Transcription</keyword>
<evidence type="ECO:0000256" key="4">
    <source>
        <dbReference type="ARBA" id="ARBA00023163"/>
    </source>
</evidence>
<keyword evidence="2" id="KW-0805">Transcription regulation</keyword>
<dbReference type="PANTHER" id="PTHR30126:SF39">
    <property type="entry name" value="HTH-TYPE TRANSCRIPTIONAL REGULATOR CYSL"/>
    <property type="match status" value="1"/>
</dbReference>
<dbReference type="EMBL" id="JANFZH010000027">
    <property type="protein sequence ID" value="MCQ4840651.1"/>
    <property type="molecule type" value="Genomic_DNA"/>
</dbReference>
<dbReference type="SUPFAM" id="SSF46785">
    <property type="entry name" value="Winged helix' DNA-binding domain"/>
    <property type="match status" value="1"/>
</dbReference>
<dbReference type="PRINTS" id="PR00039">
    <property type="entry name" value="HTHLYSR"/>
</dbReference>
<gene>
    <name evidence="6" type="ORF">NE695_12100</name>
</gene>
<reference evidence="6 7" key="1">
    <citation type="submission" date="2022-06" db="EMBL/GenBank/DDBJ databases">
        <title>Isolation of gut microbiota from human fecal samples.</title>
        <authorList>
            <person name="Pamer E.G."/>
            <person name="Barat B."/>
            <person name="Waligurski E."/>
            <person name="Medina S."/>
            <person name="Paddock L."/>
            <person name="Mostad J."/>
        </authorList>
    </citation>
    <scope>NUCLEOTIDE SEQUENCE [LARGE SCALE GENOMIC DNA]</scope>
    <source>
        <strain evidence="6 7">DFI.9.73</strain>
    </source>
</reference>
<feature type="domain" description="HTH lysR-type" evidence="5">
    <location>
        <begin position="1"/>
        <end position="58"/>
    </location>
</feature>
<evidence type="ECO:0000256" key="1">
    <source>
        <dbReference type="ARBA" id="ARBA00009437"/>
    </source>
</evidence>
<dbReference type="Proteomes" id="UP001524473">
    <property type="component" value="Unassembled WGS sequence"/>
</dbReference>
<keyword evidence="7" id="KW-1185">Reference proteome</keyword>
<dbReference type="Gene3D" id="1.10.10.10">
    <property type="entry name" value="Winged helix-like DNA-binding domain superfamily/Winged helix DNA-binding domain"/>
    <property type="match status" value="1"/>
</dbReference>
<evidence type="ECO:0000256" key="3">
    <source>
        <dbReference type="ARBA" id="ARBA00023125"/>
    </source>
</evidence>
<dbReference type="Gene3D" id="3.40.190.10">
    <property type="entry name" value="Periplasmic binding protein-like II"/>
    <property type="match status" value="2"/>
</dbReference>
<dbReference type="GeneID" id="90531300"/>
<dbReference type="Pfam" id="PF03466">
    <property type="entry name" value="LysR_substrate"/>
    <property type="match status" value="1"/>
</dbReference>
<comment type="caution">
    <text evidence="6">The sequence shown here is derived from an EMBL/GenBank/DDBJ whole genome shotgun (WGS) entry which is preliminary data.</text>
</comment>
<proteinExistence type="inferred from homology"/>
<dbReference type="RefSeq" id="WP_066860850.1">
    <property type="nucleotide sequence ID" value="NZ_CABKVV010000010.1"/>
</dbReference>
<dbReference type="PANTHER" id="PTHR30126">
    <property type="entry name" value="HTH-TYPE TRANSCRIPTIONAL REGULATOR"/>
    <property type="match status" value="1"/>
</dbReference>
<accession>A0ABT1S144</accession>
<evidence type="ECO:0000256" key="2">
    <source>
        <dbReference type="ARBA" id="ARBA00023015"/>
    </source>
</evidence>
<organism evidence="6 7">
    <name type="scientific">Neglectibacter timonensis</name>
    <dbReference type="NCBI Taxonomy" id="1776382"/>
    <lineage>
        <taxon>Bacteria</taxon>
        <taxon>Bacillati</taxon>
        <taxon>Bacillota</taxon>
        <taxon>Clostridia</taxon>
        <taxon>Eubacteriales</taxon>
        <taxon>Oscillospiraceae</taxon>
        <taxon>Neglectibacter</taxon>
    </lineage>
</organism>
<protein>
    <submittedName>
        <fullName evidence="6">LysR family transcriptional regulator</fullName>
    </submittedName>
</protein>
<dbReference type="PROSITE" id="PS50931">
    <property type="entry name" value="HTH_LYSR"/>
    <property type="match status" value="1"/>
</dbReference>
<dbReference type="InterPro" id="IPR005119">
    <property type="entry name" value="LysR_subst-bd"/>
</dbReference>
<dbReference type="InterPro" id="IPR000847">
    <property type="entry name" value="LysR_HTH_N"/>
</dbReference>
<name>A0ABT1S144_9FIRM</name>
<comment type="similarity">
    <text evidence="1">Belongs to the LysR transcriptional regulatory family.</text>
</comment>
<dbReference type="Pfam" id="PF00126">
    <property type="entry name" value="HTH_1"/>
    <property type="match status" value="1"/>
</dbReference>
<dbReference type="InterPro" id="IPR036390">
    <property type="entry name" value="WH_DNA-bd_sf"/>
</dbReference>
<sequence length="294" mass="34192">MLDFRMETFLEACRTLNFTRAAEALNITQPAVTQHIQYLEKYYGTELFEYRNKQLRLTPAGEQLRWAATAMVHDEQKLKRDLQDLENVRQSLRFGATLTIGEYALPARLAKFLHRHPQTDVHMLVDNTQNLLNSLNEGKLDFAVVEGYYTKSEFDSLLWTMEPYICVCSSRHALPPQPLTLSGMFRENLILRNPGSGSREVLERVLGEKGCRFSDFRHIVEISDLLVIKELVKADCGITFLYQKAVEKELQEGSIQKVRLADFEVYHEFTFLWRKGSIYEAEFHSIFRELCQEP</sequence>
<evidence type="ECO:0000259" key="5">
    <source>
        <dbReference type="PROSITE" id="PS50931"/>
    </source>
</evidence>
<evidence type="ECO:0000313" key="6">
    <source>
        <dbReference type="EMBL" id="MCQ4840651.1"/>
    </source>
</evidence>
<dbReference type="InterPro" id="IPR036388">
    <property type="entry name" value="WH-like_DNA-bd_sf"/>
</dbReference>